<accession>A0A0D1C1U8</accession>
<dbReference type="AlphaFoldDB" id="A0A0D1C1U8"/>
<dbReference type="InParanoid" id="A0A0D1C1U8"/>
<dbReference type="EMBL" id="CM003151">
    <property type="protein sequence ID" value="KIS67812.1"/>
    <property type="molecule type" value="Genomic_DNA"/>
</dbReference>
<protein>
    <recommendedName>
        <fullName evidence="2">HNH nuclease domain-containing protein</fullName>
    </recommendedName>
</protein>
<dbReference type="Proteomes" id="UP000000561">
    <property type="component" value="Chromosome 12"/>
</dbReference>
<evidence type="ECO:0000256" key="1">
    <source>
        <dbReference type="SAM" id="MobiDB-lite"/>
    </source>
</evidence>
<evidence type="ECO:0000313" key="4">
    <source>
        <dbReference type="Proteomes" id="UP000000561"/>
    </source>
</evidence>
<organism evidence="3 4">
    <name type="scientific">Mycosarcoma maydis</name>
    <name type="common">Corn smut fungus</name>
    <name type="synonym">Ustilago maydis</name>
    <dbReference type="NCBI Taxonomy" id="5270"/>
    <lineage>
        <taxon>Eukaryota</taxon>
        <taxon>Fungi</taxon>
        <taxon>Dikarya</taxon>
        <taxon>Basidiomycota</taxon>
        <taxon>Ustilaginomycotina</taxon>
        <taxon>Ustilaginomycetes</taxon>
        <taxon>Ustilaginales</taxon>
        <taxon>Ustilaginaceae</taxon>
        <taxon>Mycosarcoma</taxon>
    </lineage>
</organism>
<name>A0A0D1C1U8_MYCMD</name>
<feature type="domain" description="HNH nuclease" evidence="2">
    <location>
        <begin position="157"/>
        <end position="189"/>
    </location>
</feature>
<reference evidence="3 4" key="1">
    <citation type="journal article" date="2006" name="Nature">
        <title>Insights from the genome of the biotrophic fungal plant pathogen Ustilago maydis.</title>
        <authorList>
            <person name="Kamper J."/>
            <person name="Kahmann R."/>
            <person name="Bolker M."/>
            <person name="Ma L.J."/>
            <person name="Brefort T."/>
            <person name="Saville B.J."/>
            <person name="Banuett F."/>
            <person name="Kronstad J.W."/>
            <person name="Gold S.E."/>
            <person name="Muller O."/>
            <person name="Perlin M.H."/>
            <person name="Wosten H.A."/>
            <person name="de Vries R."/>
            <person name="Ruiz-Herrera J."/>
            <person name="Reynaga-Pena C.G."/>
            <person name="Snetselaar K."/>
            <person name="McCann M."/>
            <person name="Perez-Martin J."/>
            <person name="Feldbrugge M."/>
            <person name="Basse C.W."/>
            <person name="Steinberg G."/>
            <person name="Ibeas J.I."/>
            <person name="Holloman W."/>
            <person name="Guzman P."/>
            <person name="Farman M."/>
            <person name="Stajich J.E."/>
            <person name="Sentandreu R."/>
            <person name="Gonzalez-Prieto J.M."/>
            <person name="Kennell J.C."/>
            <person name="Molina L."/>
            <person name="Schirawski J."/>
            <person name="Mendoza-Mendoza A."/>
            <person name="Greilinger D."/>
            <person name="Munch K."/>
            <person name="Rossel N."/>
            <person name="Scherer M."/>
            <person name="Vranes M."/>
            <person name="Ladendorf O."/>
            <person name="Vincon V."/>
            <person name="Fuchs U."/>
            <person name="Sandrock B."/>
            <person name="Meng S."/>
            <person name="Ho E.C."/>
            <person name="Cahill M.J."/>
            <person name="Boyce K.J."/>
            <person name="Klose J."/>
            <person name="Klosterman S.J."/>
            <person name="Deelstra H.J."/>
            <person name="Ortiz-Castellanos L."/>
            <person name="Li W."/>
            <person name="Sanchez-Alonso P."/>
            <person name="Schreier P.H."/>
            <person name="Hauser-Hahn I."/>
            <person name="Vaupel M."/>
            <person name="Koopmann E."/>
            <person name="Friedrich G."/>
            <person name="Voss H."/>
            <person name="Schluter T."/>
            <person name="Margolis J."/>
            <person name="Platt D."/>
            <person name="Swimmer C."/>
            <person name="Gnirke A."/>
            <person name="Chen F."/>
            <person name="Vysotskaia V."/>
            <person name="Mannhaupt G."/>
            <person name="Guldener U."/>
            <person name="Munsterkotter M."/>
            <person name="Haase D."/>
            <person name="Oesterheld M."/>
            <person name="Mewes H.W."/>
            <person name="Mauceli E.W."/>
            <person name="DeCaprio D."/>
            <person name="Wade C.M."/>
            <person name="Butler J."/>
            <person name="Young S."/>
            <person name="Jaffe D.B."/>
            <person name="Calvo S."/>
            <person name="Nusbaum C."/>
            <person name="Galagan J."/>
            <person name="Birren B.W."/>
        </authorList>
    </citation>
    <scope>NUCLEOTIDE SEQUENCE [LARGE SCALE GENOMIC DNA]</scope>
    <source>
        <strain evidence="4">DSM 14603 / FGSC 9021 / UM521</strain>
    </source>
</reference>
<dbReference type="STRING" id="237631.A0A0D1C1U8"/>
<dbReference type="KEGG" id="uma:UMAG_04306"/>
<proteinExistence type="predicted"/>
<dbReference type="VEuPathDB" id="FungiDB:UMAG_04306"/>
<dbReference type="OMA" id="EWALHID"/>
<dbReference type="OrthoDB" id="2569251at2759"/>
<keyword evidence="4" id="KW-1185">Reference proteome</keyword>
<dbReference type="Pfam" id="PF13391">
    <property type="entry name" value="HNH_2"/>
    <property type="match status" value="1"/>
</dbReference>
<dbReference type="InterPro" id="IPR003615">
    <property type="entry name" value="HNH_nuc"/>
</dbReference>
<evidence type="ECO:0000313" key="3">
    <source>
        <dbReference type="EMBL" id="KIS67812.1"/>
    </source>
</evidence>
<gene>
    <name evidence="3" type="ORF">UMAG_04306</name>
</gene>
<dbReference type="GeneID" id="23564528"/>
<sequence length="300" mass="33454">MSSSSIEPQQESHQRIGYDTSARKWAGQGIAVISDRSGQVLLSVPIQFLSQGLVNNFGFVLQSIHMSYDVKDGQIRSDQGVEYYKEPASPSLYCDPDGPLTKPTTSPHLRDTEIVCCRPRIGPRFKFMSRPPHAGDDLASTMSDSKRSSANQYYTEVLGDAPTSLFQTQFGILLRDDIHHAFDRGHIALYPLMNAENELVVHIFYPETQSQKEFHGKILRPMCDQVLKRLVCFLMCAAFASTCLHQLSESDLFVNPDPIASASRQAITFPSRAQRIARDEPPETLEKAGRGADLETNGEM</sequence>
<dbReference type="RefSeq" id="XP_011390757.1">
    <property type="nucleotide sequence ID" value="XM_011392455.1"/>
</dbReference>
<feature type="compositionally biased region" description="Basic and acidic residues" evidence="1">
    <location>
        <begin position="276"/>
        <end position="293"/>
    </location>
</feature>
<feature type="region of interest" description="Disordered" evidence="1">
    <location>
        <begin position="273"/>
        <end position="300"/>
    </location>
</feature>
<evidence type="ECO:0000259" key="2">
    <source>
        <dbReference type="Pfam" id="PF13391"/>
    </source>
</evidence>